<dbReference type="GO" id="GO:0006891">
    <property type="term" value="P:intra-Golgi vesicle-mediated transport"/>
    <property type="evidence" value="ECO:0007669"/>
    <property type="project" value="InterPro"/>
</dbReference>
<dbReference type="Proteomes" id="UP001187682">
    <property type="component" value="Unassembled WGS sequence"/>
</dbReference>
<evidence type="ECO:0000313" key="3">
    <source>
        <dbReference type="EMBL" id="SPN96891.1"/>
    </source>
</evidence>
<dbReference type="EMBL" id="ONZQ02000001">
    <property type="protein sequence ID" value="SPN96891.1"/>
    <property type="molecule type" value="Genomic_DNA"/>
</dbReference>
<dbReference type="GO" id="GO:1990071">
    <property type="term" value="C:TRAPPII protein complex"/>
    <property type="evidence" value="ECO:0007669"/>
    <property type="project" value="InterPro"/>
</dbReference>
<organism evidence="3 4">
    <name type="scientific">Cephalotrichum gorgonifer</name>
    <dbReference type="NCBI Taxonomy" id="2041049"/>
    <lineage>
        <taxon>Eukaryota</taxon>
        <taxon>Fungi</taxon>
        <taxon>Dikarya</taxon>
        <taxon>Ascomycota</taxon>
        <taxon>Pezizomycotina</taxon>
        <taxon>Sordariomycetes</taxon>
        <taxon>Hypocreomycetidae</taxon>
        <taxon>Microascales</taxon>
        <taxon>Microascaceae</taxon>
        <taxon>Cephalotrichum</taxon>
    </lineage>
</organism>
<feature type="region of interest" description="Disordered" evidence="1">
    <location>
        <begin position="396"/>
        <end position="422"/>
    </location>
</feature>
<evidence type="ECO:0000259" key="2">
    <source>
        <dbReference type="Pfam" id="PF12735"/>
    </source>
</evidence>
<dbReference type="InterPro" id="IPR024662">
    <property type="entry name" value="Trs65"/>
</dbReference>
<keyword evidence="4" id="KW-1185">Reference proteome</keyword>
<evidence type="ECO:0000256" key="1">
    <source>
        <dbReference type="SAM" id="MobiDB-lite"/>
    </source>
</evidence>
<dbReference type="PANTHER" id="PTHR28159">
    <property type="entry name" value="TRAFFICKING PROTEIN PARTICLE COMPLEX II-SPECIFIC SUBUNIT 65"/>
    <property type="match status" value="1"/>
</dbReference>
<feature type="domain" description="Trafficking protein particle complex II-specific subunit 65 IgD3" evidence="2">
    <location>
        <begin position="418"/>
        <end position="607"/>
    </location>
</feature>
<comment type="caution">
    <text evidence="3">The sequence shown here is derived from an EMBL/GenBank/DDBJ whole genome shotgun (WGS) entry which is preliminary data.</text>
</comment>
<sequence length="611" mass="66097">MAVPENNRPPGEVEGTDARFVEQSHLTYVIPHETDLDIDEAFQSVDPSVSILDSIPRRESLFFDETVDVLLVLRTPWADEKTLRSHLSRLVISLDVHIANAPGTDQDKASPPAHDLIFSGTVEDMDDPFIVVDESDAGSSEGDEDEHEQHVYAIWKMPVFLARPRLRLRRPTALFHGSAGLRPADKEAPRTGEGYLQSGVPSGINLLEAFGSDPALEGVKPRLSALRVSRVAPLTQPKERVQSIRALKELRLDIAPVVHSRVRVSRPNTQPSGATLIGVLEVDFGGNFSCDITIDSITPALKAGTVRDLNSQPGLSLLPMTCAPHDHVTFLYALAPADLDDVAKNPTRDLEITINATAKLASACTPRLTLTWTTPLDFTVPVNPGFGPAMQPIRRSHRPSQLSLGGGEASFTAPSVSRPDSLPVLEASTRNTDVSVPDLGITMTFTAPEGPVYPGEVFSWKIYTVNRTQEKNPRKLAVVAMPRRRKHTRVLRPPSLSRPAGDLAGQGQGQGPGTTTAAAVTRTDLADAVLDDNIVHAMHKNSAVEGADIVCLSSEVRVGPLAPGTCHVAELKFMAVREGVLGVDAVRVVDLATQDHVDIRELPIVIVEKRP</sequence>
<gene>
    <name evidence="3" type="ORF">DNG_00411</name>
</gene>
<protein>
    <recommendedName>
        <fullName evidence="2">Trafficking protein particle complex II-specific subunit 65 IgD3 domain-containing protein</fullName>
    </recommendedName>
</protein>
<dbReference type="AlphaFoldDB" id="A0AAE8MPD1"/>
<dbReference type="InterPro" id="IPR055420">
    <property type="entry name" value="IgD3_Trs65"/>
</dbReference>
<dbReference type="PANTHER" id="PTHR28159:SF1">
    <property type="entry name" value="TRAFFICKING PROTEIN PARTICLE COMPLEX II-SPECIFIC SUBUNIT 65"/>
    <property type="match status" value="1"/>
</dbReference>
<dbReference type="GO" id="GO:0005802">
    <property type="term" value="C:trans-Golgi network"/>
    <property type="evidence" value="ECO:0007669"/>
    <property type="project" value="TreeGrafter"/>
</dbReference>
<feature type="region of interest" description="Disordered" evidence="1">
    <location>
        <begin position="483"/>
        <end position="516"/>
    </location>
</feature>
<accession>A0AAE8MPD1</accession>
<evidence type="ECO:0000313" key="4">
    <source>
        <dbReference type="Proteomes" id="UP001187682"/>
    </source>
</evidence>
<reference evidence="3" key="1">
    <citation type="submission" date="2018-03" db="EMBL/GenBank/DDBJ databases">
        <authorList>
            <person name="Guldener U."/>
        </authorList>
    </citation>
    <scope>NUCLEOTIDE SEQUENCE</scope>
</reference>
<dbReference type="Pfam" id="PF12735">
    <property type="entry name" value="IgD3_Trs65"/>
    <property type="match status" value="1"/>
</dbReference>
<proteinExistence type="predicted"/>
<name>A0AAE8MPD1_9PEZI</name>